<dbReference type="GO" id="GO:0006886">
    <property type="term" value="P:intracellular protein transport"/>
    <property type="evidence" value="ECO:0007669"/>
    <property type="project" value="InterPro"/>
</dbReference>
<dbReference type="SUPFAM" id="SSF48371">
    <property type="entry name" value="ARM repeat"/>
    <property type="match status" value="1"/>
</dbReference>
<dbReference type="EMBL" id="WIUZ02000004">
    <property type="protein sequence ID" value="KAF9788286.1"/>
    <property type="molecule type" value="Genomic_DNA"/>
</dbReference>
<name>A0A9P6L9C9_9AGAM</name>
<dbReference type="GO" id="GO:0030117">
    <property type="term" value="C:membrane coat"/>
    <property type="evidence" value="ECO:0007669"/>
    <property type="project" value="InterPro"/>
</dbReference>
<evidence type="ECO:0000256" key="1">
    <source>
        <dbReference type="ARBA" id="ARBA00004308"/>
    </source>
</evidence>
<accession>A0A9P6L9C9</accession>
<keyword evidence="2" id="KW-0813">Transport</keyword>
<evidence type="ECO:0000256" key="5">
    <source>
        <dbReference type="SAM" id="MobiDB-lite"/>
    </source>
</evidence>
<evidence type="ECO:0000313" key="7">
    <source>
        <dbReference type="EMBL" id="KAF9788286.1"/>
    </source>
</evidence>
<keyword evidence="4" id="KW-0472">Membrane</keyword>
<dbReference type="PANTHER" id="PTHR22780">
    <property type="entry name" value="ADAPTIN, ALPHA/GAMMA/EPSILON"/>
    <property type="match status" value="1"/>
</dbReference>
<dbReference type="GO" id="GO:0012505">
    <property type="term" value="C:endomembrane system"/>
    <property type="evidence" value="ECO:0007669"/>
    <property type="project" value="UniProtKB-SubCell"/>
</dbReference>
<evidence type="ECO:0000259" key="6">
    <source>
        <dbReference type="Pfam" id="PF01602"/>
    </source>
</evidence>
<evidence type="ECO:0000313" key="8">
    <source>
        <dbReference type="Proteomes" id="UP000736335"/>
    </source>
</evidence>
<dbReference type="InterPro" id="IPR011989">
    <property type="entry name" value="ARM-like"/>
</dbReference>
<dbReference type="OrthoDB" id="29308at2759"/>
<organism evidence="7 8">
    <name type="scientific">Thelephora terrestris</name>
    <dbReference type="NCBI Taxonomy" id="56493"/>
    <lineage>
        <taxon>Eukaryota</taxon>
        <taxon>Fungi</taxon>
        <taxon>Dikarya</taxon>
        <taxon>Basidiomycota</taxon>
        <taxon>Agaricomycotina</taxon>
        <taxon>Agaricomycetes</taxon>
        <taxon>Thelephorales</taxon>
        <taxon>Thelephoraceae</taxon>
        <taxon>Thelephora</taxon>
    </lineage>
</organism>
<feature type="domain" description="Clathrin/coatomer adaptor adaptin-like N-terminal" evidence="6">
    <location>
        <begin position="52"/>
        <end position="559"/>
    </location>
</feature>
<dbReference type="Pfam" id="PF01602">
    <property type="entry name" value="Adaptin_N"/>
    <property type="match status" value="1"/>
</dbReference>
<feature type="region of interest" description="Disordered" evidence="5">
    <location>
        <begin position="606"/>
        <end position="685"/>
    </location>
</feature>
<feature type="compositionally biased region" description="Pro residues" evidence="5">
    <location>
        <begin position="631"/>
        <end position="640"/>
    </location>
</feature>
<protein>
    <submittedName>
        <fullName evidence="7">ARM repeat-containing protein</fullName>
    </submittedName>
</protein>
<keyword evidence="3" id="KW-0653">Protein transport</keyword>
<dbReference type="Proteomes" id="UP000736335">
    <property type="component" value="Unassembled WGS sequence"/>
</dbReference>
<dbReference type="Gene3D" id="1.25.10.10">
    <property type="entry name" value="Leucine-rich Repeat Variant"/>
    <property type="match status" value="1"/>
</dbReference>
<feature type="compositionally biased region" description="Polar residues" evidence="5">
    <location>
        <begin position="610"/>
        <end position="626"/>
    </location>
</feature>
<dbReference type="GO" id="GO:0016192">
    <property type="term" value="P:vesicle-mediated transport"/>
    <property type="evidence" value="ECO:0007669"/>
    <property type="project" value="InterPro"/>
</dbReference>
<reference evidence="7" key="1">
    <citation type="journal article" date="2020" name="Nat. Commun.">
        <title>Large-scale genome sequencing of mycorrhizal fungi provides insights into the early evolution of symbiotic traits.</title>
        <authorList>
            <person name="Miyauchi S."/>
            <person name="Kiss E."/>
            <person name="Kuo A."/>
            <person name="Drula E."/>
            <person name="Kohler A."/>
            <person name="Sanchez-Garcia M."/>
            <person name="Morin E."/>
            <person name="Andreopoulos B."/>
            <person name="Barry K.W."/>
            <person name="Bonito G."/>
            <person name="Buee M."/>
            <person name="Carver A."/>
            <person name="Chen C."/>
            <person name="Cichocki N."/>
            <person name="Clum A."/>
            <person name="Culley D."/>
            <person name="Crous P.W."/>
            <person name="Fauchery L."/>
            <person name="Girlanda M."/>
            <person name="Hayes R.D."/>
            <person name="Keri Z."/>
            <person name="LaButti K."/>
            <person name="Lipzen A."/>
            <person name="Lombard V."/>
            <person name="Magnuson J."/>
            <person name="Maillard F."/>
            <person name="Murat C."/>
            <person name="Nolan M."/>
            <person name="Ohm R.A."/>
            <person name="Pangilinan J."/>
            <person name="Pereira M.F."/>
            <person name="Perotto S."/>
            <person name="Peter M."/>
            <person name="Pfister S."/>
            <person name="Riley R."/>
            <person name="Sitrit Y."/>
            <person name="Stielow J.B."/>
            <person name="Szollosi G."/>
            <person name="Zifcakova L."/>
            <person name="Stursova M."/>
            <person name="Spatafora J.W."/>
            <person name="Tedersoo L."/>
            <person name="Vaario L.M."/>
            <person name="Yamada A."/>
            <person name="Yan M."/>
            <person name="Wang P."/>
            <person name="Xu J."/>
            <person name="Bruns T."/>
            <person name="Baldrian P."/>
            <person name="Vilgalys R."/>
            <person name="Dunand C."/>
            <person name="Henrissat B."/>
            <person name="Grigoriev I.V."/>
            <person name="Hibbett D."/>
            <person name="Nagy L.G."/>
            <person name="Martin F.M."/>
        </authorList>
    </citation>
    <scope>NUCLEOTIDE SEQUENCE</scope>
    <source>
        <strain evidence="7">UH-Tt-Lm1</strain>
    </source>
</reference>
<comment type="caution">
    <text evidence="7">The sequence shown here is derived from an EMBL/GenBank/DDBJ whole genome shotgun (WGS) entry which is preliminary data.</text>
</comment>
<dbReference type="InterPro" id="IPR050840">
    <property type="entry name" value="Adaptor_Complx_Large_Subunit"/>
</dbReference>
<proteinExistence type="predicted"/>
<evidence type="ECO:0000256" key="3">
    <source>
        <dbReference type="ARBA" id="ARBA00022927"/>
    </source>
</evidence>
<dbReference type="AlphaFoldDB" id="A0A9P6L9C9"/>
<sequence>MDVPFLSSGALSRAHYALVRQVENAASLQAVDNALLGQVASIRKQFAGRSLSMRECKECLIILLYCSTTFTGSHRPDLNFALPKAINLAEIGQSVPDKRIGYLFCVEVMPSDHPASLLLVNTLRKDLESPSVARVCLALDTIIQYPLEDIIPAVQTRLYDTLSHNSHHVRRRSLLALRALSKKQQSVIEPMTVKVQKRLRDLDSGVANAALILVPDIVQVSLVTREDARSRTVALLLQCWKNRSDPSQSSLLTHILSVLCKVGPPADQLGLYHSIAKFAAQKESLNPALLFQVTKAITVATIPSVSSSLSPITYVRHLVGSSSPNDKYLLLCLLETAEPRLWAGTDPQVPSVLDALEVELIMQQLDAPDGMIRKKTLNVLHKVEPEIVVSYFSRMLESVSSAVTMDIKAGYSLRMLQIAEVLSGENSEAYAQYLIQVLKTIEGEDTAGRVIQEVVEYALTYIRTASFSAVDGIAVLLIALTEESVAMGPTFLLIAAALACEYNKLVAVSPESLLRGLSARFPACTASVKEACVLAMLMLSNECEEVPEDIIGRVKKVAETAGKLLRRRYDQFLFCVENKDFLRKIVSTAKSSSLPDFALSLELNYGQGHEPTTQPHEQPSTSQASSLVPALSPPHSPPQRPLRYDAYEAPPPPRRLNSRSPTQHRSRSSLSARSSSQVSVDSLSSDYVDPEMAKTMTAGDLALMTSEVRNLDYSPFLNANLGVDRLADRADLINLDSPFIADPDPAVHEEQDAASQSIDFESIWSNLEDSNSRGWCERSSDDVVRLLQKLQLKLRVISSDQPPFNGELKIVAVKPSRPGPSQPALLRIRESEDGDESCLWRMRCLDSGLRSQIKRLLEGNAD</sequence>
<feature type="compositionally biased region" description="Low complexity" evidence="5">
    <location>
        <begin position="668"/>
        <end position="685"/>
    </location>
</feature>
<dbReference type="InterPro" id="IPR016024">
    <property type="entry name" value="ARM-type_fold"/>
</dbReference>
<reference evidence="7" key="2">
    <citation type="submission" date="2020-11" db="EMBL/GenBank/DDBJ databases">
        <authorList>
            <consortium name="DOE Joint Genome Institute"/>
            <person name="Kuo A."/>
            <person name="Miyauchi S."/>
            <person name="Kiss E."/>
            <person name="Drula E."/>
            <person name="Kohler A."/>
            <person name="Sanchez-Garcia M."/>
            <person name="Andreopoulos B."/>
            <person name="Barry K.W."/>
            <person name="Bonito G."/>
            <person name="Buee M."/>
            <person name="Carver A."/>
            <person name="Chen C."/>
            <person name="Cichocki N."/>
            <person name="Clum A."/>
            <person name="Culley D."/>
            <person name="Crous P.W."/>
            <person name="Fauchery L."/>
            <person name="Girlanda M."/>
            <person name="Hayes R."/>
            <person name="Keri Z."/>
            <person name="Labutti K."/>
            <person name="Lipzen A."/>
            <person name="Lombard V."/>
            <person name="Magnuson J."/>
            <person name="Maillard F."/>
            <person name="Morin E."/>
            <person name="Murat C."/>
            <person name="Nolan M."/>
            <person name="Ohm R."/>
            <person name="Pangilinan J."/>
            <person name="Pereira M."/>
            <person name="Perotto S."/>
            <person name="Peter M."/>
            <person name="Riley R."/>
            <person name="Sitrit Y."/>
            <person name="Stielow B."/>
            <person name="Szollosi G."/>
            <person name="Zifcakova L."/>
            <person name="Stursova M."/>
            <person name="Spatafora J.W."/>
            <person name="Tedersoo L."/>
            <person name="Vaario L.-M."/>
            <person name="Yamada A."/>
            <person name="Yan M."/>
            <person name="Wang P."/>
            <person name="Xu J."/>
            <person name="Bruns T."/>
            <person name="Baldrian P."/>
            <person name="Vilgalys R."/>
            <person name="Henrissat B."/>
            <person name="Grigoriev I.V."/>
            <person name="Hibbett D."/>
            <person name="Nagy L.G."/>
            <person name="Martin F.M."/>
        </authorList>
    </citation>
    <scope>NUCLEOTIDE SEQUENCE</scope>
    <source>
        <strain evidence="7">UH-Tt-Lm1</strain>
    </source>
</reference>
<gene>
    <name evidence="7" type="ORF">BJ322DRAFT_1106294</name>
</gene>
<comment type="subcellular location">
    <subcellularLocation>
        <location evidence="1">Endomembrane system</location>
    </subcellularLocation>
</comment>
<keyword evidence="8" id="KW-1185">Reference proteome</keyword>
<dbReference type="InterPro" id="IPR002553">
    <property type="entry name" value="Clathrin/coatomer_adapt-like_N"/>
</dbReference>
<evidence type="ECO:0000256" key="2">
    <source>
        <dbReference type="ARBA" id="ARBA00022448"/>
    </source>
</evidence>
<evidence type="ECO:0000256" key="4">
    <source>
        <dbReference type="ARBA" id="ARBA00023136"/>
    </source>
</evidence>